<dbReference type="RefSeq" id="WP_204057595.1">
    <property type="nucleotide sequence ID" value="NZ_BAAAGP010000008.1"/>
</dbReference>
<accession>A0ABQ4FZA2</accession>
<organism evidence="2 3">
    <name type="scientific">Microbispora corallina</name>
    <dbReference type="NCBI Taxonomy" id="83302"/>
    <lineage>
        <taxon>Bacteria</taxon>
        <taxon>Bacillati</taxon>
        <taxon>Actinomycetota</taxon>
        <taxon>Actinomycetes</taxon>
        <taxon>Streptosporangiales</taxon>
        <taxon>Streptosporangiaceae</taxon>
        <taxon>Microbispora</taxon>
    </lineage>
</organism>
<evidence type="ECO:0008006" key="4">
    <source>
        <dbReference type="Google" id="ProtNLM"/>
    </source>
</evidence>
<feature type="chain" id="PRO_5047360546" description="Secreted protein" evidence="1">
    <location>
        <begin position="31"/>
        <end position="197"/>
    </location>
</feature>
<name>A0ABQ4FZA2_9ACTN</name>
<feature type="signal peptide" evidence="1">
    <location>
        <begin position="1"/>
        <end position="30"/>
    </location>
</feature>
<reference evidence="2 3" key="1">
    <citation type="submission" date="2021-01" db="EMBL/GenBank/DDBJ databases">
        <title>Whole genome shotgun sequence of Microbispora corallina NBRC 16416.</title>
        <authorList>
            <person name="Komaki H."/>
            <person name="Tamura T."/>
        </authorList>
    </citation>
    <scope>NUCLEOTIDE SEQUENCE [LARGE SCALE GENOMIC DNA]</scope>
    <source>
        <strain evidence="2 3">NBRC 16416</strain>
    </source>
</reference>
<evidence type="ECO:0000256" key="1">
    <source>
        <dbReference type="SAM" id="SignalP"/>
    </source>
</evidence>
<evidence type="ECO:0000313" key="3">
    <source>
        <dbReference type="Proteomes" id="UP000603904"/>
    </source>
</evidence>
<keyword evidence="3" id="KW-1185">Reference proteome</keyword>
<dbReference type="EMBL" id="BOOC01000013">
    <property type="protein sequence ID" value="GIH40116.1"/>
    <property type="molecule type" value="Genomic_DNA"/>
</dbReference>
<keyword evidence="1" id="KW-0732">Signal</keyword>
<dbReference type="Proteomes" id="UP000603904">
    <property type="component" value="Unassembled WGS sequence"/>
</dbReference>
<gene>
    <name evidence="2" type="ORF">Mco01_31160</name>
</gene>
<comment type="caution">
    <text evidence="2">The sequence shown here is derived from an EMBL/GenBank/DDBJ whole genome shotgun (WGS) entry which is preliminary data.</text>
</comment>
<evidence type="ECO:0000313" key="2">
    <source>
        <dbReference type="EMBL" id="GIH40116.1"/>
    </source>
</evidence>
<proteinExistence type="predicted"/>
<protein>
    <recommendedName>
        <fullName evidence="4">Secreted protein</fullName>
    </recommendedName>
</protein>
<sequence>MRTRRGGATLATGALVLTGVCVAPSAPAQAAAVAAPRAVAAATGVAAARASHKCDRSDDSRKFALPGKSDIAVFINHCIFKEKSGGSYKINSSMVISWNEVGRHFGSMHRFNHFYAYLYINRRKHNRFGGDENYRRTRCDFTDNLNARRSGSVGCQTPKVKYSSKYDYYSDVYVVADVASDGKGDINWPLDSSYSIH</sequence>